<dbReference type="InterPro" id="IPR034768">
    <property type="entry name" value="4FE4S_WBL"/>
</dbReference>
<proteinExistence type="predicted"/>
<protein>
    <recommendedName>
        <fullName evidence="2">4Fe-4S Wbl-type domain-containing protein</fullName>
    </recommendedName>
</protein>
<evidence type="ECO:0000256" key="1">
    <source>
        <dbReference type="SAM" id="MobiDB-lite"/>
    </source>
</evidence>
<gene>
    <name evidence="3" type="ORF">BS329_15450</name>
</gene>
<dbReference type="Proteomes" id="UP000187486">
    <property type="component" value="Unassembled WGS sequence"/>
</dbReference>
<evidence type="ECO:0000313" key="3">
    <source>
        <dbReference type="EMBL" id="OLZ51660.1"/>
    </source>
</evidence>
<name>A0A1R0KU78_9PSEU</name>
<dbReference type="EMBL" id="MQUQ01000007">
    <property type="protein sequence ID" value="OLZ51660.1"/>
    <property type="molecule type" value="Genomic_DNA"/>
</dbReference>
<feature type="domain" description="4Fe-4S Wbl-type" evidence="2">
    <location>
        <begin position="1"/>
        <end position="49"/>
    </location>
</feature>
<keyword evidence="4" id="KW-1185">Reference proteome</keyword>
<dbReference type="STRING" id="76021.BS329_15450"/>
<dbReference type="AlphaFoldDB" id="A0A1R0KU78"/>
<accession>A0A1R0KU78</accession>
<organism evidence="3 4">
    <name type="scientific">Amycolatopsis coloradensis</name>
    <dbReference type="NCBI Taxonomy" id="76021"/>
    <lineage>
        <taxon>Bacteria</taxon>
        <taxon>Bacillati</taxon>
        <taxon>Actinomycetota</taxon>
        <taxon>Actinomycetes</taxon>
        <taxon>Pseudonocardiales</taxon>
        <taxon>Pseudonocardiaceae</taxon>
        <taxon>Amycolatopsis</taxon>
    </lineage>
</organism>
<dbReference type="Pfam" id="PF02467">
    <property type="entry name" value="Whib"/>
    <property type="match status" value="1"/>
</dbReference>
<dbReference type="RefSeq" id="WP_076161260.1">
    <property type="nucleotide sequence ID" value="NZ_JBEZVB010000184.1"/>
</dbReference>
<reference evidence="3 4" key="1">
    <citation type="submission" date="2016-01" db="EMBL/GenBank/DDBJ databases">
        <title>Amycolatopsis coloradensis genome sequencing and assembly.</title>
        <authorList>
            <person name="Mayilraj S."/>
        </authorList>
    </citation>
    <scope>NUCLEOTIDE SEQUENCE [LARGE SCALE GENOMIC DNA]</scope>
    <source>
        <strain evidence="3 4">DSM 44225</strain>
    </source>
</reference>
<evidence type="ECO:0000259" key="2">
    <source>
        <dbReference type="PROSITE" id="PS51674"/>
    </source>
</evidence>
<dbReference type="PROSITE" id="PS51674">
    <property type="entry name" value="4FE4S_WBL"/>
    <property type="match status" value="1"/>
</dbReference>
<feature type="region of interest" description="Disordered" evidence="1">
    <location>
        <begin position="61"/>
        <end position="87"/>
    </location>
</feature>
<feature type="compositionally biased region" description="Basic and acidic residues" evidence="1">
    <location>
        <begin position="72"/>
        <end position="87"/>
    </location>
</feature>
<comment type="caution">
    <text evidence="3">The sequence shown here is derived from an EMBL/GenBank/DDBJ whole genome shotgun (WGS) entry which is preliminary data.</text>
</comment>
<evidence type="ECO:0000313" key="4">
    <source>
        <dbReference type="Proteomes" id="UP000187486"/>
    </source>
</evidence>
<sequence length="87" mass="9614">MGSTTKQDSQRATKVCRDACTIRRFCLRTGLVGGEYGVWGGLPEKALRALRRDLLRELGGRPLHGSAELDDVLDKHAPDSREPKARP</sequence>